<evidence type="ECO:0000256" key="4">
    <source>
        <dbReference type="SAM" id="Coils"/>
    </source>
</evidence>
<evidence type="ECO:0000256" key="3">
    <source>
        <dbReference type="ARBA" id="ARBA00023136"/>
    </source>
</evidence>
<dbReference type="PANTHER" id="PTHR13806">
    <property type="entry name" value="FLOTILLIN-RELATED"/>
    <property type="match status" value="1"/>
</dbReference>
<evidence type="ECO:0000256" key="2">
    <source>
        <dbReference type="ARBA" id="ARBA00007161"/>
    </source>
</evidence>
<dbReference type="CDD" id="cd03399">
    <property type="entry name" value="SPFH_flotillin"/>
    <property type="match status" value="1"/>
</dbReference>
<keyword evidence="4" id="KW-0175">Coiled coil</keyword>
<keyword evidence="3 5" id="KW-0472">Membrane</keyword>
<dbReference type="Pfam" id="PF01145">
    <property type="entry name" value="Band_7"/>
    <property type="match status" value="1"/>
</dbReference>
<keyword evidence="8" id="KW-1185">Reference proteome</keyword>
<feature type="transmembrane region" description="Helical" evidence="5">
    <location>
        <begin position="12"/>
        <end position="30"/>
    </location>
</feature>
<comment type="similarity">
    <text evidence="2">Belongs to the band 7/mec-2 family. Flotillin subfamily.</text>
</comment>
<dbReference type="SUPFAM" id="SSF117892">
    <property type="entry name" value="Band 7/SPFH domain"/>
    <property type="match status" value="1"/>
</dbReference>
<keyword evidence="5" id="KW-1133">Transmembrane helix</keyword>
<reference evidence="7 8" key="1">
    <citation type="submission" date="2024-03" db="EMBL/GenBank/DDBJ databases">
        <title>Human intestinal bacterial collection.</title>
        <authorList>
            <person name="Pauvert C."/>
            <person name="Hitch T.C.A."/>
            <person name="Clavel T."/>
        </authorList>
    </citation>
    <scope>NUCLEOTIDE SEQUENCE [LARGE SCALE GENOMIC DNA]</scope>
    <source>
        <strain evidence="7 8">CLA-AA-H255</strain>
    </source>
</reference>
<feature type="domain" description="Band 7" evidence="6">
    <location>
        <begin position="28"/>
        <end position="196"/>
    </location>
</feature>
<dbReference type="RefSeq" id="WP_022502126.1">
    <property type="nucleotide sequence ID" value="NZ_DAWDAH010000007.1"/>
</dbReference>
<comment type="caution">
    <text evidence="7">The sequence shown here is derived from an EMBL/GenBank/DDBJ whole genome shotgun (WGS) entry which is preliminary data.</text>
</comment>
<organism evidence="7 8">
    <name type="scientific">[Lactobacillus] rogosae</name>
    <dbReference type="NCBI Taxonomy" id="706562"/>
    <lineage>
        <taxon>Bacteria</taxon>
        <taxon>Bacillati</taxon>
        <taxon>Bacillota</taxon>
        <taxon>Clostridia</taxon>
        <taxon>Lachnospirales</taxon>
        <taxon>Lachnospiraceae</taxon>
        <taxon>Lachnospira</taxon>
    </lineage>
</organism>
<keyword evidence="5" id="KW-0812">Transmembrane</keyword>
<feature type="coiled-coil region" evidence="4">
    <location>
        <begin position="230"/>
        <end position="324"/>
    </location>
</feature>
<gene>
    <name evidence="7" type="ORF">WMO14_02980</name>
</gene>
<name>A0ABV1BTN7_9FIRM</name>
<dbReference type="InterPro" id="IPR001107">
    <property type="entry name" value="Band_7"/>
</dbReference>
<dbReference type="SMART" id="SM00244">
    <property type="entry name" value="PHB"/>
    <property type="match status" value="1"/>
</dbReference>
<accession>A0ABV1BTN7</accession>
<evidence type="ECO:0000256" key="5">
    <source>
        <dbReference type="SAM" id="Phobius"/>
    </source>
</evidence>
<dbReference type="InterPro" id="IPR031905">
    <property type="entry name" value="Flotillin_C"/>
</dbReference>
<dbReference type="InterPro" id="IPR036013">
    <property type="entry name" value="Band_7/SPFH_dom_sf"/>
</dbReference>
<proteinExistence type="inferred from homology"/>
<comment type="subcellular location">
    <subcellularLocation>
        <location evidence="1">Membrane</location>
    </subcellularLocation>
</comment>
<dbReference type="Gene3D" id="3.30.479.30">
    <property type="entry name" value="Band 7 domain"/>
    <property type="match status" value="1"/>
</dbReference>
<dbReference type="InterPro" id="IPR027705">
    <property type="entry name" value="Flotillin_fam"/>
</dbReference>
<dbReference type="Pfam" id="PF15975">
    <property type="entry name" value="Flot"/>
    <property type="match status" value="1"/>
</dbReference>
<evidence type="ECO:0000259" key="6">
    <source>
        <dbReference type="SMART" id="SM00244"/>
    </source>
</evidence>
<dbReference type="Proteomes" id="UP001442364">
    <property type="component" value="Unassembled WGS sequence"/>
</dbReference>
<dbReference type="PANTHER" id="PTHR13806:SF46">
    <property type="entry name" value="FLOTILLIN-1-RELATED"/>
    <property type="match status" value="1"/>
</dbReference>
<evidence type="ECO:0000256" key="1">
    <source>
        <dbReference type="ARBA" id="ARBA00004370"/>
    </source>
</evidence>
<dbReference type="EMBL" id="JBBMER010000002">
    <property type="protein sequence ID" value="MEQ2378849.1"/>
    <property type="molecule type" value="Genomic_DNA"/>
</dbReference>
<sequence>MGYGTESSLFGIVAAVLGIVLILTVVLRMWKKVPQDKAGVVTGMKKRVITGGGGLVIPVFERIDYISLGNIPLSVATRSSLSSQGVPISVITTAVIKVRNEKNSILTAIEQFTGRNEKEIIDNIQGTAIAVLEGKLREIIATMTVEELYQKREEFSSRVQEVVGTELGNMGLEVKNFTITDISDENGYIKALGDGMIAQRKKDAEIQKAEAARDMQIKTSQARQEGESAKLKAEADIAQAAKDKAVLEANYMQEQQTAQAKAELAHDIQSNITQKDVIQAQMDAELLKQQRQKEIAEAQIQVQIASEQKNIELAQKQAERTKESLRVTIVEPANAEKAKQMADADAEKYRQIAQAQARAESKKVEAQAEAEAIAIKAQAEADAIAKTGIAEAEATKAKGIAEAEAMEKKAEAYEKYGQAAMMEMLVKVLPQMAEQVAKPLQSIDKVTIIDSTDSSNGSGVGQMGGYVPSVLAKTIESIKETTGFDITDVMKANTIQAKTDRNISVDGVDGVSNITINNDKSELSN</sequence>
<evidence type="ECO:0000313" key="8">
    <source>
        <dbReference type="Proteomes" id="UP001442364"/>
    </source>
</evidence>
<evidence type="ECO:0000313" key="7">
    <source>
        <dbReference type="EMBL" id="MEQ2378849.1"/>
    </source>
</evidence>
<protein>
    <submittedName>
        <fullName evidence="7">SPFH domain-containing protein</fullName>
    </submittedName>
</protein>